<proteinExistence type="predicted"/>
<reference evidence="3 4" key="1">
    <citation type="submission" date="2017-07" db="EMBL/GenBank/DDBJ databases">
        <title>Flavobacterium cyanobacteriorum sp. nov., isolated from cyanobacterial aggregates in a eutrophic lake.</title>
        <authorList>
            <person name="Cai H."/>
        </authorList>
    </citation>
    <scope>NUCLEOTIDE SEQUENCE [LARGE SCALE GENOMIC DNA]</scope>
    <source>
        <strain evidence="3 4">TH021</strain>
    </source>
</reference>
<name>A0A255ZNQ0_9FLAO</name>
<accession>A0A255ZNQ0</accession>
<evidence type="ECO:0000256" key="1">
    <source>
        <dbReference type="SAM" id="SignalP"/>
    </source>
</evidence>
<keyword evidence="4" id="KW-1185">Reference proteome</keyword>
<feature type="domain" description="YHS" evidence="2">
    <location>
        <begin position="37"/>
        <end position="82"/>
    </location>
</feature>
<evidence type="ECO:0000259" key="2">
    <source>
        <dbReference type="Pfam" id="PF04945"/>
    </source>
</evidence>
<dbReference type="RefSeq" id="WP_094412750.1">
    <property type="nucleotide sequence ID" value="NZ_NOXV01000187.1"/>
</dbReference>
<dbReference type="InterPro" id="IPR007029">
    <property type="entry name" value="YHS_dom"/>
</dbReference>
<organism evidence="3 4">
    <name type="scientific">Flavobacterium cyanobacteriorum</name>
    <dbReference type="NCBI Taxonomy" id="2022802"/>
    <lineage>
        <taxon>Bacteria</taxon>
        <taxon>Pseudomonadati</taxon>
        <taxon>Bacteroidota</taxon>
        <taxon>Flavobacteriia</taxon>
        <taxon>Flavobacteriales</taxon>
        <taxon>Flavobacteriaceae</taxon>
        <taxon>Flavobacterium</taxon>
    </lineage>
</organism>
<protein>
    <recommendedName>
        <fullName evidence="2">YHS domain-containing protein</fullName>
    </recommendedName>
</protein>
<keyword evidence="1" id="KW-0732">Signal</keyword>
<feature type="signal peptide" evidence="1">
    <location>
        <begin position="1"/>
        <end position="18"/>
    </location>
</feature>
<evidence type="ECO:0000313" key="3">
    <source>
        <dbReference type="EMBL" id="OYQ43041.1"/>
    </source>
</evidence>
<dbReference type="Proteomes" id="UP000216605">
    <property type="component" value="Unassembled WGS sequence"/>
</dbReference>
<dbReference type="EMBL" id="NOXV01000187">
    <property type="protein sequence ID" value="OYQ43041.1"/>
    <property type="molecule type" value="Genomic_DNA"/>
</dbReference>
<dbReference type="Pfam" id="PF04945">
    <property type="entry name" value="YHS"/>
    <property type="match status" value="1"/>
</dbReference>
<dbReference type="NCBIfam" id="NF041384">
    <property type="entry name" value="YHS_seleno_dom"/>
    <property type="match status" value="1"/>
</dbReference>
<evidence type="ECO:0000313" key="4">
    <source>
        <dbReference type="Proteomes" id="UP000216605"/>
    </source>
</evidence>
<dbReference type="AlphaFoldDB" id="A0A255ZNQ0"/>
<gene>
    <name evidence="3" type="ORF">CHU92_03755</name>
</gene>
<sequence>MKKLVLMLLALLSLSATAQKKVNTDKRGVALSGYDPVAYFTENAALKGSKEIVYEHEGAVYQFATEENKALFAKAPEKYLPQFGGWCAYGMSEGYKAPVDPKAFTVSQGRLYLNYSLSVREEWLKDKDARIKKAEINWPAISKK</sequence>
<dbReference type="OrthoDB" id="344729at2"/>
<feature type="chain" id="PRO_5013078457" description="YHS domain-containing protein" evidence="1">
    <location>
        <begin position="19"/>
        <end position="144"/>
    </location>
</feature>
<comment type="caution">
    <text evidence="3">The sequence shown here is derived from an EMBL/GenBank/DDBJ whole genome shotgun (WGS) entry which is preliminary data.</text>
</comment>